<evidence type="ECO:0000256" key="2">
    <source>
        <dbReference type="SAM" id="MobiDB-lite"/>
    </source>
</evidence>
<dbReference type="Proteomes" id="UP001630127">
    <property type="component" value="Unassembled WGS sequence"/>
</dbReference>
<dbReference type="Gene3D" id="2.30.180.10">
    <property type="entry name" value="FAS1 domain"/>
    <property type="match status" value="1"/>
</dbReference>
<dbReference type="InterPro" id="IPR000782">
    <property type="entry name" value="FAS1_domain"/>
</dbReference>
<dbReference type="InterPro" id="IPR036378">
    <property type="entry name" value="FAS1_dom_sf"/>
</dbReference>
<dbReference type="SUPFAM" id="SSF82153">
    <property type="entry name" value="FAS1 domain"/>
    <property type="match status" value="1"/>
</dbReference>
<dbReference type="Pfam" id="PF02469">
    <property type="entry name" value="Fasciclin"/>
    <property type="match status" value="1"/>
</dbReference>
<comment type="similarity">
    <text evidence="1">Belongs to the fasciclin-like AGP family.</text>
</comment>
<feature type="region of interest" description="Disordered" evidence="2">
    <location>
        <begin position="170"/>
        <end position="221"/>
    </location>
</feature>
<proteinExistence type="inferred from homology"/>
<dbReference type="PANTHER" id="PTHR36069:SF1">
    <property type="entry name" value="EXPRESSED PROTEIN"/>
    <property type="match status" value="1"/>
</dbReference>
<protein>
    <recommendedName>
        <fullName evidence="4">FAS1 domain-containing protein</fullName>
    </recommendedName>
</protein>
<organism evidence="5 6">
    <name type="scientific">Cinchona calisaya</name>
    <dbReference type="NCBI Taxonomy" id="153742"/>
    <lineage>
        <taxon>Eukaryota</taxon>
        <taxon>Viridiplantae</taxon>
        <taxon>Streptophyta</taxon>
        <taxon>Embryophyta</taxon>
        <taxon>Tracheophyta</taxon>
        <taxon>Spermatophyta</taxon>
        <taxon>Magnoliopsida</taxon>
        <taxon>eudicotyledons</taxon>
        <taxon>Gunneridae</taxon>
        <taxon>Pentapetalae</taxon>
        <taxon>asterids</taxon>
        <taxon>lamiids</taxon>
        <taxon>Gentianales</taxon>
        <taxon>Rubiaceae</taxon>
        <taxon>Cinchonoideae</taxon>
        <taxon>Cinchoneae</taxon>
        <taxon>Cinchona</taxon>
    </lineage>
</organism>
<evidence type="ECO:0000256" key="3">
    <source>
        <dbReference type="SAM" id="SignalP"/>
    </source>
</evidence>
<accession>A0ABD2ZYZ4</accession>
<keyword evidence="3" id="KW-0732">Signal</keyword>
<dbReference type="SMART" id="SM00554">
    <property type="entry name" value="FAS1"/>
    <property type="match status" value="1"/>
</dbReference>
<comment type="caution">
    <text evidence="5">The sequence shown here is derived from an EMBL/GenBank/DDBJ whole genome shotgun (WGS) entry which is preliminary data.</text>
</comment>
<evidence type="ECO:0000256" key="1">
    <source>
        <dbReference type="ARBA" id="ARBA00007843"/>
    </source>
</evidence>
<dbReference type="InterPro" id="IPR053339">
    <property type="entry name" value="FAS1_domain_protein"/>
</dbReference>
<evidence type="ECO:0000259" key="4">
    <source>
        <dbReference type="SMART" id="SM00554"/>
    </source>
</evidence>
<gene>
    <name evidence="5" type="ORF">ACH5RR_017367</name>
</gene>
<feature type="signal peptide" evidence="3">
    <location>
        <begin position="1"/>
        <end position="17"/>
    </location>
</feature>
<evidence type="ECO:0000313" key="6">
    <source>
        <dbReference type="Proteomes" id="UP001630127"/>
    </source>
</evidence>
<keyword evidence="6" id="KW-1185">Reference proteome</keyword>
<dbReference type="EMBL" id="JBJUIK010000007">
    <property type="protein sequence ID" value="KAL3524533.1"/>
    <property type="molecule type" value="Genomic_DNA"/>
</dbReference>
<evidence type="ECO:0000313" key="5">
    <source>
        <dbReference type="EMBL" id="KAL3524533.1"/>
    </source>
</evidence>
<reference evidence="5 6" key="1">
    <citation type="submission" date="2024-11" db="EMBL/GenBank/DDBJ databases">
        <title>A near-complete genome assembly of Cinchona calisaya.</title>
        <authorList>
            <person name="Lian D.C."/>
            <person name="Zhao X.W."/>
            <person name="Wei L."/>
        </authorList>
    </citation>
    <scope>NUCLEOTIDE SEQUENCE [LARGE SCALE GENOMIC DNA]</scope>
    <source>
        <tissue evidence="5">Nenye</tissue>
    </source>
</reference>
<feature type="chain" id="PRO_5044877833" description="FAS1 domain-containing protein" evidence="3">
    <location>
        <begin position="18"/>
        <end position="256"/>
    </location>
</feature>
<dbReference type="PANTHER" id="PTHR36069">
    <property type="entry name" value="EXPRESSED PROTEIN-RELATED"/>
    <property type="match status" value="1"/>
</dbReference>
<feature type="compositionally biased region" description="Pro residues" evidence="2">
    <location>
        <begin position="190"/>
        <end position="202"/>
    </location>
</feature>
<name>A0ABD2ZYZ4_9GENT</name>
<dbReference type="AlphaFoldDB" id="A0ABD2ZYZ4"/>
<sequence length="256" mass="28017">MDVLLMLALVLVSSSYGNSMAAAASDVPRNQLQVAIEEMQRANYFTFVMLINMAPPDLIPVENVTFLMPNDKSLSKNIMETPANENSITDFLLRHSIPFPLLFEHLQHFPTDSMIPTSKPNLVLRITNQGSRRRFFLNNVRITGPNICSRGSSIRCHGIDGVIQDLVLTNGPPADHECQQNNSSSTRRSSPPPTALSSPPPKESSSTAAPPPGPGGEDINKSSASSLHQMWCCYGVCEFFTMCLVLLISAQVVRTC</sequence>
<feature type="domain" description="FAS1" evidence="4">
    <location>
        <begin position="65"/>
        <end position="166"/>
    </location>
</feature>